<dbReference type="GO" id="GO:0016829">
    <property type="term" value="F:lyase activity"/>
    <property type="evidence" value="ECO:0007669"/>
    <property type="project" value="UniProtKB-KW"/>
</dbReference>
<dbReference type="FunFam" id="3.40.50.720:FF:000009">
    <property type="entry name" value="Fatty oxidation complex, alpha subunit"/>
    <property type="match status" value="1"/>
</dbReference>
<evidence type="ECO:0000256" key="5">
    <source>
        <dbReference type="ARBA" id="ARBA00023235"/>
    </source>
</evidence>
<dbReference type="PANTHER" id="PTHR23309:SF49">
    <property type="entry name" value="PEROXISOMAL BIFUNCTIONAL ENZYME"/>
    <property type="match status" value="1"/>
</dbReference>
<dbReference type="Pfam" id="PF16113">
    <property type="entry name" value="ECH_2"/>
    <property type="match status" value="1"/>
</dbReference>
<evidence type="ECO:0000256" key="6">
    <source>
        <dbReference type="ARBA" id="ARBA00023239"/>
    </source>
</evidence>
<feature type="domain" description="3-hydroxyacyl-CoA dehydrogenase C-terminal" evidence="10">
    <location>
        <begin position="295"/>
        <end position="365"/>
    </location>
</feature>
<dbReference type="OrthoDB" id="9771883at2"/>
<comment type="pathway">
    <text evidence="1">Lipid metabolism; butanoate metabolism.</text>
</comment>
<dbReference type="PANTHER" id="PTHR23309">
    <property type="entry name" value="3-HYDROXYACYL-COA DEHYROGENASE"/>
    <property type="match status" value="1"/>
</dbReference>
<dbReference type="Pfam" id="PF00725">
    <property type="entry name" value="3HCDH"/>
    <property type="match status" value="2"/>
</dbReference>
<feature type="domain" description="3-hydroxyacyl-CoA dehydrogenase C-terminal" evidence="10">
    <location>
        <begin position="187"/>
        <end position="271"/>
    </location>
</feature>
<name>A0A1D8GFW8_9FIRM</name>
<evidence type="ECO:0000259" key="12">
    <source>
        <dbReference type="Pfam" id="PF16113"/>
    </source>
</evidence>
<dbReference type="CDD" id="cd06558">
    <property type="entry name" value="crotonase-like"/>
    <property type="match status" value="1"/>
</dbReference>
<dbReference type="SUPFAM" id="SSF48179">
    <property type="entry name" value="6-phosphogluconate dehydrogenase C-terminal domain-like"/>
    <property type="match status" value="2"/>
</dbReference>
<dbReference type="InterPro" id="IPR006108">
    <property type="entry name" value="3HC_DH_C"/>
</dbReference>
<organism evidence="13 14">
    <name type="scientific">Geosporobacter ferrireducens</name>
    <dbReference type="NCBI Taxonomy" id="1424294"/>
    <lineage>
        <taxon>Bacteria</taxon>
        <taxon>Bacillati</taxon>
        <taxon>Bacillota</taxon>
        <taxon>Clostridia</taxon>
        <taxon>Peptostreptococcales</taxon>
        <taxon>Thermotaleaceae</taxon>
        <taxon>Geosporobacter</taxon>
    </lineage>
</organism>
<comment type="similarity">
    <text evidence="2">Belongs to the 3-hydroxyacyl-CoA dehydrogenase family.</text>
</comment>
<dbReference type="STRING" id="1424294.Gferi_09595"/>
<proteinExistence type="inferred from homology"/>
<keyword evidence="5" id="KW-0413">Isomerase</keyword>
<feature type="domain" description="Enoyl-CoA hydratase/isomerase" evidence="12">
    <location>
        <begin position="382"/>
        <end position="668"/>
    </location>
</feature>
<sequence length="679" mass="74416">MSKGYKVGVVGAGNMGAGIAQKMAQEGLNVHLVDMNEAFVERGISIIRKMLQQGVDRNVFTADQMEETLSRIKGTVSYEDLADMDLIVEAVFEDKTVKGELFKRLDKICDEKTILATNTSSFYVSELAQWTNRPDRVVGMHYFFHPAKNRLLEVIPHEGTSKETLHKALLIGKLHGKTNIVVKDAPGFAVNRFFVPFLTSSVRILEEGIANIPTIEDAAKKAFAIGMGPFELMNVTGIPIAAHASNTLGNEFGDFYATPELLNKQSDSKELWDLSGEVDQSKIQEVMDFLYGAALGVACQLVEEGVASIEDTDRGAKIGLRWRFGPFELMNRLGIEKVYDCVKATGKRYPSFRVPNMLIEQCKLGKPFEFKLVDLEIKGDIAYITINRPEAMNALNPVVVDQLEEKFSEAESNENIKAIAIQGAGKAFIAGADIKFFIDNIKNDTLDKNVIFTRKGHELLRRFETSPKRTIAVVDGLSLGGGSELALACQTIVATQTGSFGFPETGIGIYPGLGGMLRMARHVGPELAKYYVFTGKTLKAEKAYEMGVVTALTDPAKLEETIIEVAKAAPGDKYRTRELPASFNKEKAVCAGDNLEKIMNGELPAGVDEEFAAKTVSIINKKAPIALRVANELIDAQAKVSIDEAIELELERLVEIFSTKDALSGLTAPVGKPPKFENQ</sequence>
<dbReference type="InterPro" id="IPR029045">
    <property type="entry name" value="ClpP/crotonase-like_dom_sf"/>
</dbReference>
<evidence type="ECO:0000313" key="14">
    <source>
        <dbReference type="Proteomes" id="UP000095743"/>
    </source>
</evidence>
<keyword evidence="3" id="KW-0560">Oxidoreductase</keyword>
<dbReference type="Gene3D" id="3.90.226.10">
    <property type="entry name" value="2-enoyl-CoA Hydratase, Chain A, domain 1"/>
    <property type="match status" value="1"/>
</dbReference>
<dbReference type="EMBL" id="CP017269">
    <property type="protein sequence ID" value="AOT69809.1"/>
    <property type="molecule type" value="Genomic_DNA"/>
</dbReference>
<dbReference type="GO" id="GO:0016853">
    <property type="term" value="F:isomerase activity"/>
    <property type="evidence" value="ECO:0007669"/>
    <property type="project" value="UniProtKB-KW"/>
</dbReference>
<dbReference type="GO" id="GO:0003857">
    <property type="term" value="F:(3S)-3-hydroxyacyl-CoA dehydrogenase (NAD+) activity"/>
    <property type="evidence" value="ECO:0007669"/>
    <property type="project" value="UniProtKB-EC"/>
</dbReference>
<accession>A0A1D8GFW8</accession>
<dbReference type="InterPro" id="IPR006176">
    <property type="entry name" value="3-OHacyl-CoA_DH_NAD-bd"/>
</dbReference>
<dbReference type="PROSITE" id="PS00067">
    <property type="entry name" value="3HCDH"/>
    <property type="match status" value="1"/>
</dbReference>
<evidence type="ECO:0000256" key="3">
    <source>
        <dbReference type="ARBA" id="ARBA00023002"/>
    </source>
</evidence>
<dbReference type="KEGG" id="gfe:Gferi_09595"/>
<dbReference type="Gene3D" id="3.40.50.720">
    <property type="entry name" value="NAD(P)-binding Rossmann-like Domain"/>
    <property type="match status" value="1"/>
</dbReference>
<evidence type="ECO:0000256" key="2">
    <source>
        <dbReference type="ARBA" id="ARBA00009463"/>
    </source>
</evidence>
<protein>
    <recommendedName>
        <fullName evidence="9">3-hydroxybutyryl-CoA dehydrogenase</fullName>
    </recommendedName>
</protein>
<evidence type="ECO:0000313" key="13">
    <source>
        <dbReference type="EMBL" id="AOT69809.1"/>
    </source>
</evidence>
<dbReference type="Gene3D" id="1.10.1040.50">
    <property type="match status" value="1"/>
</dbReference>
<dbReference type="GO" id="GO:0070403">
    <property type="term" value="F:NAD+ binding"/>
    <property type="evidence" value="ECO:0007669"/>
    <property type="project" value="InterPro"/>
</dbReference>
<feature type="domain" description="3-hydroxyacyl-CoA dehydrogenase NAD binding" evidence="11">
    <location>
        <begin position="6"/>
        <end position="184"/>
    </location>
</feature>
<dbReference type="InterPro" id="IPR006180">
    <property type="entry name" value="3-OHacyl-CoA_DH_CS"/>
</dbReference>
<gene>
    <name evidence="13" type="ORF">Gferi_09595</name>
</gene>
<dbReference type="GO" id="GO:0019605">
    <property type="term" value="P:butyrate metabolic process"/>
    <property type="evidence" value="ECO:0007669"/>
    <property type="project" value="UniProtKB-UniPathway"/>
</dbReference>
<dbReference type="InterPro" id="IPR008927">
    <property type="entry name" value="6-PGluconate_DH-like_C_sf"/>
</dbReference>
<dbReference type="SUPFAM" id="SSF51735">
    <property type="entry name" value="NAD(P)-binding Rossmann-fold domains"/>
    <property type="match status" value="1"/>
</dbReference>
<evidence type="ECO:0000256" key="4">
    <source>
        <dbReference type="ARBA" id="ARBA00023027"/>
    </source>
</evidence>
<dbReference type="GO" id="GO:0006635">
    <property type="term" value="P:fatty acid beta-oxidation"/>
    <property type="evidence" value="ECO:0007669"/>
    <property type="project" value="TreeGrafter"/>
</dbReference>
<reference evidence="13 14" key="1">
    <citation type="submission" date="2016-09" db="EMBL/GenBank/DDBJ databases">
        <title>Genomic analysis reveals versatility of anaerobic energy metabolism of Geosporobacter ferrireducens IRF9 of phylum Firmicutes.</title>
        <authorList>
            <person name="Kim S.-J."/>
        </authorList>
    </citation>
    <scope>NUCLEOTIDE SEQUENCE [LARGE SCALE GENOMIC DNA]</scope>
    <source>
        <strain evidence="13 14">IRF9</strain>
    </source>
</reference>
<keyword evidence="4" id="KW-0520">NAD</keyword>
<dbReference type="AlphaFoldDB" id="A0A1D8GFW8"/>
<dbReference type="SUPFAM" id="SSF52096">
    <property type="entry name" value="ClpP/crotonase"/>
    <property type="match status" value="1"/>
</dbReference>
<dbReference type="Proteomes" id="UP000095743">
    <property type="component" value="Chromosome"/>
</dbReference>
<dbReference type="InterPro" id="IPR045004">
    <property type="entry name" value="ECH_dom"/>
</dbReference>
<evidence type="ECO:0000256" key="9">
    <source>
        <dbReference type="ARBA" id="ARBA00067747"/>
    </source>
</evidence>
<dbReference type="InterPro" id="IPR036291">
    <property type="entry name" value="NAD(P)-bd_dom_sf"/>
</dbReference>
<evidence type="ECO:0000259" key="10">
    <source>
        <dbReference type="Pfam" id="PF00725"/>
    </source>
</evidence>
<evidence type="ECO:0000256" key="8">
    <source>
        <dbReference type="ARBA" id="ARBA00049556"/>
    </source>
</evidence>
<dbReference type="Pfam" id="PF02737">
    <property type="entry name" value="3HCDH_N"/>
    <property type="match status" value="1"/>
</dbReference>
<keyword evidence="7" id="KW-0511">Multifunctional enzyme</keyword>
<keyword evidence="6" id="KW-0456">Lyase</keyword>
<dbReference type="UniPathway" id="UPA00863"/>
<dbReference type="RefSeq" id="WP_069975890.1">
    <property type="nucleotide sequence ID" value="NZ_CP017269.1"/>
</dbReference>
<keyword evidence="14" id="KW-1185">Reference proteome</keyword>
<comment type="catalytic activity">
    <reaction evidence="8">
        <text>a (3S)-3-hydroxyacyl-CoA + NAD(+) = a 3-oxoacyl-CoA + NADH + H(+)</text>
        <dbReference type="Rhea" id="RHEA:22432"/>
        <dbReference type="ChEBI" id="CHEBI:15378"/>
        <dbReference type="ChEBI" id="CHEBI:57318"/>
        <dbReference type="ChEBI" id="CHEBI:57540"/>
        <dbReference type="ChEBI" id="CHEBI:57945"/>
        <dbReference type="ChEBI" id="CHEBI:90726"/>
        <dbReference type="EC" id="1.1.1.35"/>
    </reaction>
</comment>
<evidence type="ECO:0000259" key="11">
    <source>
        <dbReference type="Pfam" id="PF02737"/>
    </source>
</evidence>
<evidence type="ECO:0000256" key="7">
    <source>
        <dbReference type="ARBA" id="ARBA00023268"/>
    </source>
</evidence>
<evidence type="ECO:0000256" key="1">
    <source>
        <dbReference type="ARBA" id="ARBA00005086"/>
    </source>
</evidence>